<dbReference type="Proteomes" id="UP000594263">
    <property type="component" value="Unplaced"/>
</dbReference>
<organism evidence="1 2">
    <name type="scientific">Kalanchoe fedtschenkoi</name>
    <name type="common">Lavender scallops</name>
    <name type="synonym">South American air plant</name>
    <dbReference type="NCBI Taxonomy" id="63787"/>
    <lineage>
        <taxon>Eukaryota</taxon>
        <taxon>Viridiplantae</taxon>
        <taxon>Streptophyta</taxon>
        <taxon>Embryophyta</taxon>
        <taxon>Tracheophyta</taxon>
        <taxon>Spermatophyta</taxon>
        <taxon>Magnoliopsida</taxon>
        <taxon>eudicotyledons</taxon>
        <taxon>Gunneridae</taxon>
        <taxon>Pentapetalae</taxon>
        <taxon>Saxifragales</taxon>
        <taxon>Crassulaceae</taxon>
        <taxon>Kalanchoe</taxon>
    </lineage>
</organism>
<reference evidence="1" key="1">
    <citation type="submission" date="2021-01" db="UniProtKB">
        <authorList>
            <consortium name="EnsemblPlants"/>
        </authorList>
    </citation>
    <scope>IDENTIFICATION</scope>
</reference>
<dbReference type="Gramene" id="Kaladp0032s0182.1.v1.1">
    <property type="protein sequence ID" value="Kaladp0032s0182.1.v1.1.CDS.1"/>
    <property type="gene ID" value="Kaladp0032s0182.v1.1"/>
</dbReference>
<dbReference type="OMA" id="WETENGN"/>
<sequence length="126" mass="14582">MECKYHRKVECGDVASDDDFYAEMRRQILQLTAEEDEEQAMPTYQMKRSSSVYKDSFTRVHSGKSYRLWLASWENSETACSSAPVWLTNLWRCHASVGSTTGGTGVFIPHIVKSRRKHIRQLDEVF</sequence>
<evidence type="ECO:0000313" key="2">
    <source>
        <dbReference type="Proteomes" id="UP000594263"/>
    </source>
</evidence>
<accession>A0A7N0TC25</accession>
<protein>
    <submittedName>
        <fullName evidence="1">Uncharacterized protein</fullName>
    </submittedName>
</protein>
<dbReference type="AlphaFoldDB" id="A0A7N0TC25"/>
<name>A0A7N0TC25_KALFE</name>
<proteinExistence type="predicted"/>
<dbReference type="PANTHER" id="PTHR34956">
    <property type="entry name" value="OS05G0397300 PROTEIN"/>
    <property type="match status" value="1"/>
</dbReference>
<keyword evidence="2" id="KW-1185">Reference proteome</keyword>
<dbReference type="PANTHER" id="PTHR34956:SF1">
    <property type="entry name" value="DUF4005 DOMAIN-CONTAINING PROTEIN"/>
    <property type="match status" value="1"/>
</dbReference>
<dbReference type="EnsemblPlants" id="Kaladp0032s0182.1.v1.1">
    <property type="protein sequence ID" value="Kaladp0032s0182.1.v1.1.CDS.1"/>
    <property type="gene ID" value="Kaladp0032s0182.v1.1"/>
</dbReference>
<evidence type="ECO:0000313" key="1">
    <source>
        <dbReference type="EnsemblPlants" id="Kaladp0032s0182.1.v1.1.CDS.1"/>
    </source>
</evidence>